<organism evidence="6 7">
    <name type="scientific">Mycosarcoma maydis</name>
    <name type="common">Corn smut fungus</name>
    <name type="synonym">Ustilago maydis</name>
    <dbReference type="NCBI Taxonomy" id="5270"/>
    <lineage>
        <taxon>Eukaryota</taxon>
        <taxon>Fungi</taxon>
        <taxon>Dikarya</taxon>
        <taxon>Basidiomycota</taxon>
        <taxon>Ustilaginomycotina</taxon>
        <taxon>Ustilaginomycetes</taxon>
        <taxon>Ustilaginales</taxon>
        <taxon>Ustilaginaceae</taxon>
        <taxon>Mycosarcoma</taxon>
    </lineage>
</organism>
<feature type="region of interest" description="Disordered" evidence="4">
    <location>
        <begin position="238"/>
        <end position="281"/>
    </location>
</feature>
<dbReference type="EMBL" id="CM003144">
    <property type="protein sequence ID" value="KIS69875.1"/>
    <property type="molecule type" value="Genomic_DNA"/>
</dbReference>
<keyword evidence="5" id="KW-0812">Transmembrane</keyword>
<dbReference type="GO" id="GO:0019216">
    <property type="term" value="P:regulation of lipid metabolic process"/>
    <property type="evidence" value="ECO:0000318"/>
    <property type="project" value="GO_Central"/>
</dbReference>
<feature type="transmembrane region" description="Helical" evidence="5">
    <location>
        <begin position="71"/>
        <end position="93"/>
    </location>
</feature>
<protein>
    <recommendedName>
        <fullName evidence="8">OPA3-domain-containing protein</fullName>
    </recommendedName>
</protein>
<dbReference type="InParanoid" id="A0A0D1E657"/>
<dbReference type="PANTHER" id="PTHR12499:SF0">
    <property type="entry name" value="OPTIC ATROPHY 3 PROTEIN"/>
    <property type="match status" value="1"/>
</dbReference>
<keyword evidence="5" id="KW-0472">Membrane</keyword>
<evidence type="ECO:0000256" key="4">
    <source>
        <dbReference type="SAM" id="MobiDB-lite"/>
    </source>
</evidence>
<keyword evidence="7" id="KW-1185">Reference proteome</keyword>
<evidence type="ECO:0000313" key="6">
    <source>
        <dbReference type="EMBL" id="KIS69875.1"/>
    </source>
</evidence>
<dbReference type="GO" id="GO:0005739">
    <property type="term" value="C:mitochondrion"/>
    <property type="evidence" value="ECO:0000318"/>
    <property type="project" value="GO_Central"/>
</dbReference>
<dbReference type="OrthoDB" id="2129069at2759"/>
<evidence type="ECO:0008006" key="8">
    <source>
        <dbReference type="Google" id="ProtNLM"/>
    </source>
</evidence>
<reference evidence="6 7" key="1">
    <citation type="journal article" date="2006" name="Nature">
        <title>Insights from the genome of the biotrophic fungal plant pathogen Ustilago maydis.</title>
        <authorList>
            <person name="Kamper J."/>
            <person name="Kahmann R."/>
            <person name="Bolker M."/>
            <person name="Ma L.J."/>
            <person name="Brefort T."/>
            <person name="Saville B.J."/>
            <person name="Banuett F."/>
            <person name="Kronstad J.W."/>
            <person name="Gold S.E."/>
            <person name="Muller O."/>
            <person name="Perlin M.H."/>
            <person name="Wosten H.A."/>
            <person name="de Vries R."/>
            <person name="Ruiz-Herrera J."/>
            <person name="Reynaga-Pena C.G."/>
            <person name="Snetselaar K."/>
            <person name="McCann M."/>
            <person name="Perez-Martin J."/>
            <person name="Feldbrugge M."/>
            <person name="Basse C.W."/>
            <person name="Steinberg G."/>
            <person name="Ibeas J.I."/>
            <person name="Holloman W."/>
            <person name="Guzman P."/>
            <person name="Farman M."/>
            <person name="Stajich J.E."/>
            <person name="Sentandreu R."/>
            <person name="Gonzalez-Prieto J.M."/>
            <person name="Kennell J.C."/>
            <person name="Molina L."/>
            <person name="Schirawski J."/>
            <person name="Mendoza-Mendoza A."/>
            <person name="Greilinger D."/>
            <person name="Munch K."/>
            <person name="Rossel N."/>
            <person name="Scherer M."/>
            <person name="Vranes M."/>
            <person name="Ladendorf O."/>
            <person name="Vincon V."/>
            <person name="Fuchs U."/>
            <person name="Sandrock B."/>
            <person name="Meng S."/>
            <person name="Ho E.C."/>
            <person name="Cahill M.J."/>
            <person name="Boyce K.J."/>
            <person name="Klose J."/>
            <person name="Klosterman S.J."/>
            <person name="Deelstra H.J."/>
            <person name="Ortiz-Castellanos L."/>
            <person name="Li W."/>
            <person name="Sanchez-Alonso P."/>
            <person name="Schreier P.H."/>
            <person name="Hauser-Hahn I."/>
            <person name="Vaupel M."/>
            <person name="Koopmann E."/>
            <person name="Friedrich G."/>
            <person name="Voss H."/>
            <person name="Schluter T."/>
            <person name="Margolis J."/>
            <person name="Platt D."/>
            <person name="Swimmer C."/>
            <person name="Gnirke A."/>
            <person name="Chen F."/>
            <person name="Vysotskaia V."/>
            <person name="Mannhaupt G."/>
            <person name="Guldener U."/>
            <person name="Munsterkotter M."/>
            <person name="Haase D."/>
            <person name="Oesterheld M."/>
            <person name="Mewes H.W."/>
            <person name="Mauceli E.W."/>
            <person name="DeCaprio D."/>
            <person name="Wade C.M."/>
            <person name="Butler J."/>
            <person name="Young S."/>
            <person name="Jaffe D.B."/>
            <person name="Calvo S."/>
            <person name="Nusbaum C."/>
            <person name="Galagan J."/>
            <person name="Birren B.W."/>
        </authorList>
    </citation>
    <scope>NUCLEOTIDE SEQUENCE [LARGE SCALE GENOMIC DNA]</scope>
    <source>
        <strain evidence="7">DSM 14603 / FGSC 9021 / UM521</strain>
    </source>
</reference>
<proteinExistence type="inferred from homology"/>
<evidence type="ECO:0000256" key="5">
    <source>
        <dbReference type="SAM" id="Phobius"/>
    </source>
</evidence>
<name>A0A0D1E657_MYCMD</name>
<keyword evidence="2 3" id="KW-0175">Coiled coil</keyword>
<dbReference type="VEuPathDB" id="FungiDB:UMAG_10141"/>
<accession>A0A0D1E657</accession>
<feature type="coiled-coil region" evidence="3">
    <location>
        <begin position="100"/>
        <end position="127"/>
    </location>
</feature>
<feature type="region of interest" description="Disordered" evidence="4">
    <location>
        <begin position="293"/>
        <end position="325"/>
    </location>
</feature>
<gene>
    <name evidence="6" type="ORF">UMAG_10141</name>
</gene>
<dbReference type="Proteomes" id="UP000000561">
    <property type="component" value="Chromosome 5"/>
</dbReference>
<sequence>MATAKIATLAIRTLAKPIATQLKSQAAQHESFKRICIALAQRMHRTEMALRTNLLPNGVQQKVRPLNDAKAIANGANAISEGFLFFVAAALILGETYRGSRKKAEQRDRTEDSLNQLKEQVENMASVLGIDLEELQQLSEQEQDGSNHSGSGSSNAGLVSNRRADGNGDVTEEADPSLVEARLKVYRDKQDEDLKNRQLQAAVSVLLNLALKNRWVVGPEALELESILGNRQTTLATASTSPTHVAQNQQPPSTSNAIPERGSAASTSSSGDDESALRPSIIQQVALERAKALTREVRSPGETDSQPLDVSLANLLAQHGQTAST</sequence>
<evidence type="ECO:0000256" key="1">
    <source>
        <dbReference type="ARBA" id="ARBA00007584"/>
    </source>
</evidence>
<feature type="compositionally biased region" description="Polar residues" evidence="4">
    <location>
        <begin position="238"/>
        <end position="257"/>
    </location>
</feature>
<dbReference type="GeneID" id="23566208"/>
<dbReference type="eggNOG" id="KOG3335">
    <property type="taxonomic scope" value="Eukaryota"/>
</dbReference>
<dbReference type="RefSeq" id="XP_011388824.1">
    <property type="nucleotide sequence ID" value="XM_011390522.1"/>
</dbReference>
<feature type="compositionally biased region" description="Low complexity" evidence="4">
    <location>
        <begin position="139"/>
        <end position="157"/>
    </location>
</feature>
<keyword evidence="5" id="KW-1133">Transmembrane helix</keyword>
<comment type="similarity">
    <text evidence="1">Belongs to the OPA3 family.</text>
</comment>
<evidence type="ECO:0000256" key="2">
    <source>
        <dbReference type="ARBA" id="ARBA00023054"/>
    </source>
</evidence>
<evidence type="ECO:0000313" key="7">
    <source>
        <dbReference type="Proteomes" id="UP000000561"/>
    </source>
</evidence>
<dbReference type="Pfam" id="PF07047">
    <property type="entry name" value="OPA3"/>
    <property type="match status" value="1"/>
</dbReference>
<dbReference type="KEGG" id="uma:UMAG_10141"/>
<feature type="region of interest" description="Disordered" evidence="4">
    <location>
        <begin position="139"/>
        <end position="175"/>
    </location>
</feature>
<evidence type="ECO:0000256" key="3">
    <source>
        <dbReference type="SAM" id="Coils"/>
    </source>
</evidence>
<dbReference type="PANTHER" id="PTHR12499">
    <property type="entry name" value="OPTIC ATROPHY 3 PROTEIN OPA3"/>
    <property type="match status" value="1"/>
</dbReference>
<dbReference type="AlphaFoldDB" id="A0A0D1E657"/>
<dbReference type="InterPro" id="IPR010754">
    <property type="entry name" value="OPA3-like"/>
</dbReference>